<accession>A0A3P3Y569</accession>
<dbReference type="AlphaFoldDB" id="A0A3P3Y569"/>
<protein>
    <submittedName>
        <fullName evidence="1">Uncharacterized protein</fullName>
    </submittedName>
</protein>
<evidence type="ECO:0000313" key="1">
    <source>
        <dbReference type="EMBL" id="SPQ95312.1"/>
    </source>
</evidence>
<sequence>MRSRRMTCRHDGNRRSFRSVETQLTGMVRTCPVLLAVVVALAASGSVDAGIAQTPVTPATSRFVVAFVFVEAMKSLSSSPSKLRTLSNAVTSAALHRVILRSLPKSALMIGGALTVHHLTKVARQFRVGIDGMVQRDRTQSKLEVTKRALKLALLRPARIAGAAFGALPLVTRKWMKYSTCLANPFWIYPSKISRGIGPRTMSIYSAKLMPLNGSARHLMYHLPGNLLAE</sequence>
<geneLocation type="mitochondrion" evidence="1"/>
<organism evidence="1 2">
    <name type="scientific">Plasmodiophora brassicae</name>
    <name type="common">Clubroot disease agent</name>
    <dbReference type="NCBI Taxonomy" id="37360"/>
    <lineage>
        <taxon>Eukaryota</taxon>
        <taxon>Sar</taxon>
        <taxon>Rhizaria</taxon>
        <taxon>Endomyxa</taxon>
        <taxon>Phytomyxea</taxon>
        <taxon>Plasmodiophorida</taxon>
        <taxon>Plasmodiophoridae</taxon>
        <taxon>Plasmodiophora</taxon>
    </lineage>
</organism>
<proteinExistence type="predicted"/>
<evidence type="ECO:0000313" key="2">
    <source>
        <dbReference type="Proteomes" id="UP000290189"/>
    </source>
</evidence>
<gene>
    <name evidence="1" type="ORF">PLBR_LOCUS2527</name>
</gene>
<dbReference type="Proteomes" id="UP000290189">
    <property type="component" value="Unassembled WGS sequence"/>
</dbReference>
<reference evidence="1 2" key="1">
    <citation type="submission" date="2018-03" db="EMBL/GenBank/DDBJ databases">
        <authorList>
            <person name="Fogelqvist J."/>
        </authorList>
    </citation>
    <scope>NUCLEOTIDE SEQUENCE [LARGE SCALE GENOMIC DNA]</scope>
</reference>
<keyword evidence="1" id="KW-0496">Mitochondrion</keyword>
<dbReference type="EMBL" id="OVEO01000004">
    <property type="protein sequence ID" value="SPQ95312.1"/>
    <property type="molecule type" value="Genomic_DNA"/>
</dbReference>
<name>A0A3P3Y569_PLABS</name>